<dbReference type="InterPro" id="IPR009100">
    <property type="entry name" value="AcylCoA_DH/oxidase_NM_dom_sf"/>
</dbReference>
<evidence type="ECO:0000256" key="1">
    <source>
        <dbReference type="ARBA" id="ARBA00023002"/>
    </source>
</evidence>
<dbReference type="Gene3D" id="2.40.110.10">
    <property type="entry name" value="Butyryl-CoA Dehydrogenase, subunit A, domain 2"/>
    <property type="match status" value="1"/>
</dbReference>
<dbReference type="RefSeq" id="WP_251742282.1">
    <property type="nucleotide sequence ID" value="NZ_JBHUOJ010000041.1"/>
</dbReference>
<feature type="domain" description="Acyl-CoA dehydrogenase C-terminal" evidence="3">
    <location>
        <begin position="226"/>
        <end position="337"/>
    </location>
</feature>
<dbReference type="SUPFAM" id="SSF47203">
    <property type="entry name" value="Acyl-CoA dehydrogenase C-terminal domain-like"/>
    <property type="match status" value="1"/>
</dbReference>
<feature type="domain" description="Acyl-CoA dehydrogenase/oxidase N-terminal" evidence="2">
    <location>
        <begin position="24"/>
        <end position="107"/>
    </location>
</feature>
<keyword evidence="1" id="KW-0560">Oxidoreductase</keyword>
<dbReference type="InterPro" id="IPR036250">
    <property type="entry name" value="AcylCo_DH-like_C"/>
</dbReference>
<evidence type="ECO:0000259" key="3">
    <source>
        <dbReference type="Pfam" id="PF08028"/>
    </source>
</evidence>
<dbReference type="EMBL" id="JBHUOJ010000041">
    <property type="protein sequence ID" value="MFD2835539.1"/>
    <property type="molecule type" value="Genomic_DNA"/>
</dbReference>
<dbReference type="Proteomes" id="UP001597438">
    <property type="component" value="Unassembled WGS sequence"/>
</dbReference>
<reference evidence="5" key="1">
    <citation type="journal article" date="2019" name="Int. J. Syst. Evol. Microbiol.">
        <title>The Global Catalogue of Microorganisms (GCM) 10K type strain sequencing project: providing services to taxonomists for standard genome sequencing and annotation.</title>
        <authorList>
            <consortium name="The Broad Institute Genomics Platform"/>
            <consortium name="The Broad Institute Genome Sequencing Center for Infectious Disease"/>
            <person name="Wu L."/>
            <person name="Ma J."/>
        </authorList>
    </citation>
    <scope>NUCLEOTIDE SEQUENCE [LARGE SCALE GENOMIC DNA]</scope>
    <source>
        <strain evidence="5">KCTC 52925</strain>
    </source>
</reference>
<organism evidence="4 5">
    <name type="scientific">Christiangramia antarctica</name>
    <dbReference type="NCBI Taxonomy" id="2058158"/>
    <lineage>
        <taxon>Bacteria</taxon>
        <taxon>Pseudomonadati</taxon>
        <taxon>Bacteroidota</taxon>
        <taxon>Flavobacteriia</taxon>
        <taxon>Flavobacteriales</taxon>
        <taxon>Flavobacteriaceae</taxon>
        <taxon>Christiangramia</taxon>
    </lineage>
</organism>
<accession>A0ABW5XCU8</accession>
<dbReference type="Gene3D" id="1.20.140.10">
    <property type="entry name" value="Butyryl-CoA Dehydrogenase, subunit A, domain 3"/>
    <property type="match status" value="1"/>
</dbReference>
<evidence type="ECO:0000313" key="5">
    <source>
        <dbReference type="Proteomes" id="UP001597438"/>
    </source>
</evidence>
<dbReference type="InterPro" id="IPR046373">
    <property type="entry name" value="Acyl-CoA_Oxase/DH_mid-dom_sf"/>
</dbReference>
<name>A0ABW5XCU8_9FLAO</name>
<proteinExistence type="predicted"/>
<comment type="caution">
    <text evidence="4">The sequence shown here is derived from an EMBL/GenBank/DDBJ whole genome shotgun (WGS) entry which is preliminary data.</text>
</comment>
<dbReference type="PANTHER" id="PTHR43884">
    <property type="entry name" value="ACYL-COA DEHYDROGENASE"/>
    <property type="match status" value="1"/>
</dbReference>
<sequence>MNFNPVPTQTAYTRFIPKKYTSGDENYPKKFMEKLQSTPLMVLNVPIEYGGEGLGINGGTSKILRVLQKLGAYDLSVGRIYEGHINALSLINQFGTEAQKRDYFSQAKNGTFFGIWNSEIPAEALQINKTKEGYTLKGAKIFCSGANHILRPIVTADGEDGKLMLVLNLDEYGLTEDYAYWKPMGMSASVSCRFDFSEITITEDQILGKPSAYFANPEFVGGAIRFAAVQLGGARAAFQATLDHLVEYKRTDDVLQLTRIGKIKVLMETGNLWLKKAGKAFDKREKFPEECMDIANSFRILTREICEKTLALCEMSVGLQGLLKPHPLERIHRDLSVYLKQPAPDHTLLNIGKRQIELFQNGK</sequence>
<dbReference type="InterPro" id="IPR013786">
    <property type="entry name" value="AcylCoA_DH/ox_N"/>
</dbReference>
<dbReference type="InterPro" id="IPR037069">
    <property type="entry name" value="AcylCoA_DH/ox_N_sf"/>
</dbReference>
<evidence type="ECO:0000313" key="4">
    <source>
        <dbReference type="EMBL" id="MFD2835539.1"/>
    </source>
</evidence>
<dbReference type="Pfam" id="PF02771">
    <property type="entry name" value="Acyl-CoA_dh_N"/>
    <property type="match status" value="1"/>
</dbReference>
<dbReference type="Pfam" id="PF08028">
    <property type="entry name" value="Acyl-CoA_dh_2"/>
    <property type="match status" value="1"/>
</dbReference>
<dbReference type="InterPro" id="IPR013107">
    <property type="entry name" value="Acyl-CoA_DH_C"/>
</dbReference>
<keyword evidence="5" id="KW-1185">Reference proteome</keyword>
<dbReference type="PANTHER" id="PTHR43884:SF12">
    <property type="entry name" value="ISOVALERYL-COA DEHYDROGENASE, MITOCHONDRIAL-RELATED"/>
    <property type="match status" value="1"/>
</dbReference>
<evidence type="ECO:0000259" key="2">
    <source>
        <dbReference type="Pfam" id="PF02771"/>
    </source>
</evidence>
<protein>
    <submittedName>
        <fullName evidence="4">Acyl-CoA dehydrogenase family protein</fullName>
    </submittedName>
</protein>
<dbReference type="SUPFAM" id="SSF56645">
    <property type="entry name" value="Acyl-CoA dehydrogenase NM domain-like"/>
    <property type="match status" value="1"/>
</dbReference>
<gene>
    <name evidence="4" type="ORF">ACFSYS_19760</name>
</gene>
<dbReference type="Gene3D" id="1.10.540.10">
    <property type="entry name" value="Acyl-CoA dehydrogenase/oxidase, N-terminal domain"/>
    <property type="match status" value="1"/>
</dbReference>